<evidence type="ECO:0000313" key="3">
    <source>
        <dbReference type="Proteomes" id="UP000663850"/>
    </source>
</evidence>
<name>A0A8H3CRZ3_9AGAM</name>
<evidence type="ECO:0000256" key="1">
    <source>
        <dbReference type="SAM" id="MobiDB-lite"/>
    </source>
</evidence>
<comment type="caution">
    <text evidence="2">The sequence shown here is derived from an EMBL/GenBank/DDBJ whole genome shotgun (WGS) entry which is preliminary data.</text>
</comment>
<organism evidence="2 3">
    <name type="scientific">Rhizoctonia solani</name>
    <dbReference type="NCBI Taxonomy" id="456999"/>
    <lineage>
        <taxon>Eukaryota</taxon>
        <taxon>Fungi</taxon>
        <taxon>Dikarya</taxon>
        <taxon>Basidiomycota</taxon>
        <taxon>Agaricomycotina</taxon>
        <taxon>Agaricomycetes</taxon>
        <taxon>Cantharellales</taxon>
        <taxon>Ceratobasidiaceae</taxon>
        <taxon>Rhizoctonia</taxon>
    </lineage>
</organism>
<protein>
    <submittedName>
        <fullName evidence="2">Uncharacterized protein</fullName>
    </submittedName>
</protein>
<dbReference type="EMBL" id="CAJMWZ010004718">
    <property type="protein sequence ID" value="CAE6494142.1"/>
    <property type="molecule type" value="Genomic_DNA"/>
</dbReference>
<reference evidence="2" key="1">
    <citation type="submission" date="2021-01" db="EMBL/GenBank/DDBJ databases">
        <authorList>
            <person name="Kaushik A."/>
        </authorList>
    </citation>
    <scope>NUCLEOTIDE SEQUENCE</scope>
    <source>
        <strain evidence="2">Type strain: AG8-Rh-89/</strain>
    </source>
</reference>
<accession>A0A8H3CRZ3</accession>
<feature type="region of interest" description="Disordered" evidence="1">
    <location>
        <begin position="193"/>
        <end position="333"/>
    </location>
</feature>
<proteinExistence type="predicted"/>
<evidence type="ECO:0000313" key="2">
    <source>
        <dbReference type="EMBL" id="CAE6494142.1"/>
    </source>
</evidence>
<dbReference type="AlphaFoldDB" id="A0A8H3CRZ3"/>
<feature type="compositionally biased region" description="Polar residues" evidence="1">
    <location>
        <begin position="278"/>
        <end position="308"/>
    </location>
</feature>
<gene>
    <name evidence="2" type="ORF">RDB_LOCUS87891</name>
</gene>
<sequence length="456" mass="50361">MEPRIADYEKYDVEQEDMNLHPEDGQPPPHGRCIIRALNWFIFVKDGQFIAPIHADCADQFWKGVEVYGFTASLSGTARWHIMGGFWSYQWGDKQFQLMHIQGIVSLSKECNMHWRGGIDPALWLETKAGKTYVLLDPAPEYSDIWKVVCHSWTPVADGADPTYRDVDPAFPRPIWWGGSRAWDYVQRMVEEEKKKAEGSNDELEVSKRVKRKTPQRKDAQRKSAKRKSGSRMASGRKSNTPKVSVGALDASKTSIPTRVAGPSVPRCSDNAVGGTTRGQSSSQHQMVSPGSPSCSWYTPSWTASKGASSPAGFSDHTTGPRKNPQYAEINGDDIFNPSFGDCTTIPNVSPNLYGPIMDYATFFGGIGQSAASMHPQALVYGDIEGAESAPQIWGDQEASGPDFNHPPDPPTIAYPGQIIQGQTVPGLDSRSSSRHDLMFVFEDLPTDSYGFDKMT</sequence>
<dbReference type="Proteomes" id="UP000663850">
    <property type="component" value="Unassembled WGS sequence"/>
</dbReference>